<organism evidence="1 2">
    <name type="scientific">Olivibacter domesticus</name>
    <name type="common">Pseudosphingobacterium domesticum</name>
    <dbReference type="NCBI Taxonomy" id="407022"/>
    <lineage>
        <taxon>Bacteria</taxon>
        <taxon>Pseudomonadati</taxon>
        <taxon>Bacteroidota</taxon>
        <taxon>Sphingobacteriia</taxon>
        <taxon>Sphingobacteriales</taxon>
        <taxon>Sphingobacteriaceae</taxon>
        <taxon>Olivibacter</taxon>
    </lineage>
</organism>
<dbReference type="Pfam" id="PF19514">
    <property type="entry name" value="MobC_2"/>
    <property type="match status" value="1"/>
</dbReference>
<evidence type="ECO:0000313" key="2">
    <source>
        <dbReference type="Proteomes" id="UP000199421"/>
    </source>
</evidence>
<proteinExistence type="predicted"/>
<dbReference type="InterPro" id="IPR045788">
    <property type="entry name" value="MobC_2"/>
</dbReference>
<keyword evidence="2" id="KW-1185">Reference proteome</keyword>
<reference evidence="2" key="1">
    <citation type="submission" date="2016-10" db="EMBL/GenBank/DDBJ databases">
        <authorList>
            <person name="Varghese N."/>
            <person name="Submissions S."/>
        </authorList>
    </citation>
    <scope>NUCLEOTIDE SEQUENCE [LARGE SCALE GENOMIC DNA]</scope>
    <source>
        <strain evidence="2">DSM 18733</strain>
    </source>
</reference>
<name>A0A1H7IGE3_OLID1</name>
<evidence type="ECO:0000313" key="1">
    <source>
        <dbReference type="EMBL" id="SEK60922.1"/>
    </source>
</evidence>
<sequence>MNDKVKNRDRRVTIRLTEQEYGKIHSQWTNSTCRKLADFIRRRLFGKAIVTTYRNRSLDDFMAEMVQLRRELNSIGNNFNQAVHKLHMSDTDAEVKMWLRIFKKDRLTLLNHTEKIKEKINSIADQWLQ</sequence>
<protein>
    <recommendedName>
        <fullName evidence="3">Mobilisation protein (MobC)</fullName>
    </recommendedName>
</protein>
<gene>
    <name evidence="1" type="ORF">SAMN05661044_00676</name>
</gene>
<dbReference type="OrthoDB" id="950459at2"/>
<dbReference type="Proteomes" id="UP000199421">
    <property type="component" value="Unassembled WGS sequence"/>
</dbReference>
<dbReference type="AlphaFoldDB" id="A0A1H7IGE3"/>
<dbReference type="STRING" id="407022.SAMN05661044_00676"/>
<evidence type="ECO:0008006" key="3">
    <source>
        <dbReference type="Google" id="ProtNLM"/>
    </source>
</evidence>
<accession>A0A1H7IGE3</accession>
<dbReference type="EMBL" id="FOAF01000001">
    <property type="protein sequence ID" value="SEK60922.1"/>
    <property type="molecule type" value="Genomic_DNA"/>
</dbReference>
<dbReference type="RefSeq" id="WP_093318310.1">
    <property type="nucleotide sequence ID" value="NZ_FOAF01000001.1"/>
</dbReference>